<evidence type="ECO:0000313" key="4">
    <source>
        <dbReference type="EMBL" id="MCR6509886.1"/>
    </source>
</evidence>
<dbReference type="InterPro" id="IPR015510">
    <property type="entry name" value="PGRP"/>
</dbReference>
<dbReference type="PROSITE" id="PS00018">
    <property type="entry name" value="EF_HAND_1"/>
    <property type="match status" value="1"/>
</dbReference>
<dbReference type="Proteomes" id="UP001143810">
    <property type="component" value="Unassembled WGS sequence"/>
</dbReference>
<dbReference type="FunFam" id="3.40.80.10:FF:000008">
    <property type="entry name" value="N-acetylmuramoyl-L-alanine amidase"/>
    <property type="match status" value="1"/>
</dbReference>
<protein>
    <submittedName>
        <fullName evidence="4">N-acetylmuramoyl-L-alanine amidase</fullName>
        <ecNumber evidence="4">3.5.1.28</ecNumber>
    </submittedName>
</protein>
<name>A0A9X2P0R6_9BACE</name>
<comment type="similarity">
    <text evidence="1">Belongs to the N-acetylmuramoyl-L-alanine amidase 2 family.</text>
</comment>
<evidence type="ECO:0000259" key="2">
    <source>
        <dbReference type="SMART" id="SM00644"/>
    </source>
</evidence>
<sequence>MNVIASRPINLIVIHCTASRCDRVLSPSDLDSLHRRRGFDGCGYHYYITRDGHTHAMRPLHRIGAHARGHNARSIGIAYEGGLLSDGTPADTRTRAQRSALRSLISRLLVLYPRSTVCGHRDLSPDLNGNGIIEPQEWLKQCPCFDASAEYATLRP</sequence>
<reference evidence="4" key="2">
    <citation type="submission" date="2022-04" db="EMBL/GenBank/DDBJ databases">
        <authorList>
            <person name="Fokt H."/>
            <person name="Baines J."/>
        </authorList>
    </citation>
    <scope>NUCLEOTIDE SEQUENCE</scope>
    <source>
        <strain evidence="4">KH569_7</strain>
    </source>
</reference>
<dbReference type="EMBL" id="JAMZEE010000066">
    <property type="protein sequence ID" value="MCR6509886.1"/>
    <property type="molecule type" value="Genomic_DNA"/>
</dbReference>
<dbReference type="EC" id="3.5.1.28" evidence="4"/>
<dbReference type="Pfam" id="PF01510">
    <property type="entry name" value="Amidase_2"/>
    <property type="match status" value="1"/>
</dbReference>
<dbReference type="InterPro" id="IPR006619">
    <property type="entry name" value="PGRP_domain_met/bac"/>
</dbReference>
<dbReference type="InterPro" id="IPR018247">
    <property type="entry name" value="EF_Hand_1_Ca_BS"/>
</dbReference>
<feature type="domain" description="Peptidoglycan recognition protein family" evidence="3">
    <location>
        <begin position="2"/>
        <end position="124"/>
    </location>
</feature>
<gene>
    <name evidence="4" type="ORF">M1B78_17455</name>
</gene>
<proteinExistence type="inferred from homology"/>
<dbReference type="GO" id="GO:0008745">
    <property type="term" value="F:N-acetylmuramoyl-L-alanine amidase activity"/>
    <property type="evidence" value="ECO:0007669"/>
    <property type="project" value="UniProtKB-EC"/>
</dbReference>
<dbReference type="GO" id="GO:0008270">
    <property type="term" value="F:zinc ion binding"/>
    <property type="evidence" value="ECO:0007669"/>
    <property type="project" value="InterPro"/>
</dbReference>
<dbReference type="SMART" id="SM00701">
    <property type="entry name" value="PGRP"/>
    <property type="match status" value="1"/>
</dbReference>
<keyword evidence="4" id="KW-0378">Hydrolase</keyword>
<dbReference type="SUPFAM" id="SSF55846">
    <property type="entry name" value="N-acetylmuramoyl-L-alanine amidase-like"/>
    <property type="match status" value="1"/>
</dbReference>
<organism evidence="4 5">
    <name type="scientific">Bacteroides muris</name>
    <name type="common">ex Fokt et al. 2023</name>
    <dbReference type="NCBI Taxonomy" id="2937417"/>
    <lineage>
        <taxon>Bacteria</taxon>
        <taxon>Pseudomonadati</taxon>
        <taxon>Bacteroidota</taxon>
        <taxon>Bacteroidia</taxon>
        <taxon>Bacteroidales</taxon>
        <taxon>Bacteroidaceae</taxon>
        <taxon>Bacteroides</taxon>
    </lineage>
</organism>
<dbReference type="PANTHER" id="PTHR11022">
    <property type="entry name" value="PEPTIDOGLYCAN RECOGNITION PROTEIN"/>
    <property type="match status" value="1"/>
</dbReference>
<dbReference type="SMART" id="SM00644">
    <property type="entry name" value="Ami_2"/>
    <property type="match status" value="1"/>
</dbReference>
<evidence type="ECO:0000256" key="1">
    <source>
        <dbReference type="ARBA" id="ARBA00007553"/>
    </source>
</evidence>
<feature type="domain" description="N-acetylmuramoyl-L-alanine amidase" evidence="2">
    <location>
        <begin position="1"/>
        <end position="132"/>
    </location>
</feature>
<evidence type="ECO:0000259" key="3">
    <source>
        <dbReference type="SMART" id="SM00701"/>
    </source>
</evidence>
<comment type="caution">
    <text evidence="4">The sequence shown here is derived from an EMBL/GenBank/DDBJ whole genome shotgun (WGS) entry which is preliminary data.</text>
</comment>
<dbReference type="InterPro" id="IPR002502">
    <property type="entry name" value="Amidase_domain"/>
</dbReference>
<dbReference type="GO" id="GO:0009253">
    <property type="term" value="P:peptidoglycan catabolic process"/>
    <property type="evidence" value="ECO:0007669"/>
    <property type="project" value="InterPro"/>
</dbReference>
<dbReference type="RefSeq" id="WP_257941382.1">
    <property type="nucleotide sequence ID" value="NZ_JAMZEE010000066.1"/>
</dbReference>
<reference evidence="4" key="1">
    <citation type="journal article" date="2022" name="Arch. Microbiol.">
        <title>Bacteroides muris sp. nov. isolated from the cecum of wild-derived house mice.</title>
        <authorList>
            <person name="Fokt H."/>
            <person name="Unni R."/>
            <person name="Repnik U."/>
            <person name="Schmitz R.A."/>
            <person name="Bramkamp M."/>
            <person name="Baines J.F."/>
            <person name="Unterweger D."/>
        </authorList>
    </citation>
    <scope>NUCLEOTIDE SEQUENCE</scope>
    <source>
        <strain evidence="4">KH569_7</strain>
    </source>
</reference>
<dbReference type="PANTHER" id="PTHR11022:SF41">
    <property type="entry name" value="PEPTIDOGLYCAN-RECOGNITION PROTEIN LC-RELATED"/>
    <property type="match status" value="1"/>
</dbReference>
<dbReference type="CDD" id="cd06583">
    <property type="entry name" value="PGRP"/>
    <property type="match status" value="1"/>
</dbReference>
<evidence type="ECO:0000313" key="5">
    <source>
        <dbReference type="Proteomes" id="UP001143810"/>
    </source>
</evidence>
<dbReference type="Gene3D" id="3.40.80.10">
    <property type="entry name" value="Peptidoglycan recognition protein-like"/>
    <property type="match status" value="1"/>
</dbReference>
<dbReference type="AlphaFoldDB" id="A0A9X2P0R6"/>
<accession>A0A9X2P0R6</accession>
<dbReference type="InterPro" id="IPR036505">
    <property type="entry name" value="Amidase/PGRP_sf"/>
</dbReference>